<evidence type="ECO:0000313" key="3">
    <source>
        <dbReference type="Proteomes" id="UP001281003"/>
    </source>
</evidence>
<reference evidence="2" key="1">
    <citation type="journal article" date="2023" name="Mol. Phylogenet. Evol.">
        <title>Genome-scale phylogeny and comparative genomics of the fungal order Sordariales.</title>
        <authorList>
            <person name="Hensen N."/>
            <person name="Bonometti L."/>
            <person name="Westerberg I."/>
            <person name="Brannstrom I.O."/>
            <person name="Guillou S."/>
            <person name="Cros-Aarteil S."/>
            <person name="Calhoun S."/>
            <person name="Haridas S."/>
            <person name="Kuo A."/>
            <person name="Mondo S."/>
            <person name="Pangilinan J."/>
            <person name="Riley R."/>
            <person name="LaButti K."/>
            <person name="Andreopoulos B."/>
            <person name="Lipzen A."/>
            <person name="Chen C."/>
            <person name="Yan M."/>
            <person name="Daum C."/>
            <person name="Ng V."/>
            <person name="Clum A."/>
            <person name="Steindorff A."/>
            <person name="Ohm R.A."/>
            <person name="Martin F."/>
            <person name="Silar P."/>
            <person name="Natvig D.O."/>
            <person name="Lalanne C."/>
            <person name="Gautier V."/>
            <person name="Ament-Velasquez S.L."/>
            <person name="Kruys A."/>
            <person name="Hutchinson M.I."/>
            <person name="Powell A.J."/>
            <person name="Barry K."/>
            <person name="Miller A.N."/>
            <person name="Grigoriev I.V."/>
            <person name="Debuchy R."/>
            <person name="Gladieux P."/>
            <person name="Hiltunen Thoren M."/>
            <person name="Johannesson H."/>
        </authorList>
    </citation>
    <scope>NUCLEOTIDE SEQUENCE</scope>
    <source>
        <strain evidence="2">FGSC 1904</strain>
    </source>
</reference>
<sequence length="450" mass="50483">MQAEADDLAYIALHFTLAQPPSLVIPKGAPLEAKNKYQSILNDMKSLGTVRQLSVYLNILNLIPETREQLALLPSVFLPAHPFGPMRTDEKRASLDTLFRSGPGEVVDLGQTAAPTGHGSGHILREVAEEIGLEENIGPVPPPYPQAEASLPLQSPLHLTPTEPPKKRRRLSDSLSSPSTPDYRRLLSTFRQVLKHHAGQEARIHQLETELQSLANRTPCRYNTEEKEDITTHLEDRIDDQMYSVHRDLEGTMLTETEERVAETVELKHAELRQEIEDEWIDDIRHDVSLQLREQIKKEIFKDMVRALVKAYKGDDACEKESPRRKMVRKFGKGSPSTSTTASTASTQNTRTTQSRVPATVSVSKLRTTTASANPPSHSLPPSMPGELAFQTAVEDIQKRYSGKLAAEEMMSVMDFLEANPMSAVKYNSCGTEELKWLYVQRWAKNVMNE</sequence>
<proteinExistence type="predicted"/>
<evidence type="ECO:0000256" key="1">
    <source>
        <dbReference type="SAM" id="MobiDB-lite"/>
    </source>
</evidence>
<gene>
    <name evidence="2" type="ORF">B0T20DRAFT_213125</name>
</gene>
<accession>A0AAE0PES6</accession>
<keyword evidence="3" id="KW-1185">Reference proteome</keyword>
<dbReference type="EMBL" id="JAUTDP010000006">
    <property type="protein sequence ID" value="KAK3398600.1"/>
    <property type="molecule type" value="Genomic_DNA"/>
</dbReference>
<dbReference type="AlphaFoldDB" id="A0AAE0PES6"/>
<reference evidence="2" key="2">
    <citation type="submission" date="2023-07" db="EMBL/GenBank/DDBJ databases">
        <authorList>
            <consortium name="Lawrence Berkeley National Laboratory"/>
            <person name="Haridas S."/>
            <person name="Hensen N."/>
            <person name="Bonometti L."/>
            <person name="Westerberg I."/>
            <person name="Brannstrom I.O."/>
            <person name="Guillou S."/>
            <person name="Cros-Aarteil S."/>
            <person name="Calhoun S."/>
            <person name="Kuo A."/>
            <person name="Mondo S."/>
            <person name="Pangilinan J."/>
            <person name="Riley R."/>
            <person name="LaButti K."/>
            <person name="Andreopoulos B."/>
            <person name="Lipzen A."/>
            <person name="Chen C."/>
            <person name="Yanf M."/>
            <person name="Daum C."/>
            <person name="Ng V."/>
            <person name="Clum A."/>
            <person name="Steindorff A."/>
            <person name="Ohm R."/>
            <person name="Martin F."/>
            <person name="Silar P."/>
            <person name="Natvig D."/>
            <person name="Lalanne C."/>
            <person name="Gautier V."/>
            <person name="Ament-velasquez S.L."/>
            <person name="Kruys A."/>
            <person name="Hutchinson M.I."/>
            <person name="Powell A.J."/>
            <person name="Barry K."/>
            <person name="Miller A.N."/>
            <person name="Grigoriev I.V."/>
            <person name="Debuchy R."/>
            <person name="Gladieux P."/>
            <person name="Thoren M.H."/>
            <person name="Johannesson H."/>
        </authorList>
    </citation>
    <scope>NUCLEOTIDE SEQUENCE</scope>
    <source>
        <strain evidence="2">FGSC 1904</strain>
    </source>
</reference>
<feature type="region of interest" description="Disordered" evidence="1">
    <location>
        <begin position="135"/>
        <end position="182"/>
    </location>
</feature>
<name>A0AAE0PES6_SORBR</name>
<comment type="caution">
    <text evidence="2">The sequence shown here is derived from an EMBL/GenBank/DDBJ whole genome shotgun (WGS) entry which is preliminary data.</text>
</comment>
<organism evidence="2 3">
    <name type="scientific">Sordaria brevicollis</name>
    <dbReference type="NCBI Taxonomy" id="83679"/>
    <lineage>
        <taxon>Eukaryota</taxon>
        <taxon>Fungi</taxon>
        <taxon>Dikarya</taxon>
        <taxon>Ascomycota</taxon>
        <taxon>Pezizomycotina</taxon>
        <taxon>Sordariomycetes</taxon>
        <taxon>Sordariomycetidae</taxon>
        <taxon>Sordariales</taxon>
        <taxon>Sordariaceae</taxon>
        <taxon>Sordaria</taxon>
    </lineage>
</organism>
<dbReference type="Proteomes" id="UP001281003">
    <property type="component" value="Unassembled WGS sequence"/>
</dbReference>
<feature type="region of interest" description="Disordered" evidence="1">
    <location>
        <begin position="318"/>
        <end position="362"/>
    </location>
</feature>
<feature type="compositionally biased region" description="Low complexity" evidence="1">
    <location>
        <begin position="337"/>
        <end position="356"/>
    </location>
</feature>
<protein>
    <submittedName>
        <fullName evidence="2">Uncharacterized protein</fullName>
    </submittedName>
</protein>
<evidence type="ECO:0000313" key="2">
    <source>
        <dbReference type="EMBL" id="KAK3398600.1"/>
    </source>
</evidence>